<evidence type="ECO:0000313" key="2">
    <source>
        <dbReference type="Proteomes" id="UP000626242"/>
    </source>
</evidence>
<reference evidence="1 2" key="1">
    <citation type="submission" date="2020-08" db="EMBL/GenBank/DDBJ databases">
        <title>A Genomic Blueprint of the Chicken Gut Microbiome.</title>
        <authorList>
            <person name="Gilroy R."/>
            <person name="Ravi A."/>
            <person name="Getino M."/>
            <person name="Pursley I."/>
            <person name="Horton D.L."/>
            <person name="Alikhan N.-F."/>
            <person name="Baker D."/>
            <person name="Gharbi K."/>
            <person name="Hall N."/>
            <person name="Watson M."/>
            <person name="Adriaenssens E.M."/>
            <person name="Foster-Nyarko E."/>
            <person name="Jarju S."/>
            <person name="Secka A."/>
            <person name="Antonio M."/>
            <person name="Oren A."/>
            <person name="Chaudhuri R."/>
            <person name="La Ragione R.M."/>
            <person name="Hildebrand F."/>
            <person name="Pallen M.J."/>
        </authorList>
    </citation>
    <scope>NUCLEOTIDE SEQUENCE [LARGE SCALE GENOMIC DNA]</scope>
    <source>
        <strain evidence="1 2">Sa1CVA4</strain>
    </source>
</reference>
<sequence length="180" mass="20716">MKKALVGILTSIIPKANPDFEGKIDEVQYWLVECDNETGIPEREIGLDKEGRVILKMPHKDNSGYWTDNNLLLNEFKEHFNVSEISRESFEQSWELFDKISNFEIEITDFQTLTSGADGGHIYLTSEINYKGQLRKLVIYFADKSDEQKVKTKDKLKLNGRLLDEGIQQSLSLLDTKLID</sequence>
<gene>
    <name evidence="1" type="ORF">H9628_11505</name>
</gene>
<dbReference type="Proteomes" id="UP000626242">
    <property type="component" value="Unassembled WGS sequence"/>
</dbReference>
<name>A0ABR8WQ78_9FLAO</name>
<protein>
    <submittedName>
        <fullName evidence="1">Uncharacterized protein</fullName>
    </submittedName>
</protein>
<comment type="caution">
    <text evidence="1">The sequence shown here is derived from an EMBL/GenBank/DDBJ whole genome shotgun (WGS) entry which is preliminary data.</text>
</comment>
<proteinExistence type="predicted"/>
<evidence type="ECO:0000313" key="1">
    <source>
        <dbReference type="EMBL" id="MBD8019098.1"/>
    </source>
</evidence>
<keyword evidence="2" id="KW-1185">Reference proteome</keyword>
<dbReference type="EMBL" id="JACSPS010000006">
    <property type="protein sequence ID" value="MBD8019098.1"/>
    <property type="molecule type" value="Genomic_DNA"/>
</dbReference>
<organism evidence="1 2">
    <name type="scientific">Kaistella pullorum</name>
    <dbReference type="NCBI Taxonomy" id="2763074"/>
    <lineage>
        <taxon>Bacteria</taxon>
        <taxon>Pseudomonadati</taxon>
        <taxon>Bacteroidota</taxon>
        <taxon>Flavobacteriia</taxon>
        <taxon>Flavobacteriales</taxon>
        <taxon>Weeksellaceae</taxon>
        <taxon>Chryseobacterium group</taxon>
        <taxon>Kaistella</taxon>
    </lineage>
</organism>
<accession>A0ABR8WQ78</accession>